<keyword evidence="1" id="KW-0812">Transmembrane</keyword>
<protein>
    <submittedName>
        <fullName evidence="3">Putative tricarboxylic transport membrane protein</fullName>
    </submittedName>
</protein>
<dbReference type="OrthoDB" id="5519430at2"/>
<sequence>MSDRIFGIIGLALSIGYAWAAMNIEESFLSDAVGPKAFPLIIAAVLGLASITVILKPDPDPHWPNPVRLLEIAAAVVILLLYSMMLPVVGFVIGTALAGAYLTWRLGSKPLGSVITGATTSVGIYVIFHLILGLSLAKGPLGF</sequence>
<name>A0A1M7I8I0_9HYPH</name>
<dbReference type="STRING" id="735517.SAMN05444272_2467"/>
<reference evidence="3 4" key="1">
    <citation type="submission" date="2016-11" db="EMBL/GenBank/DDBJ databases">
        <authorList>
            <person name="Jaros S."/>
            <person name="Januszkiewicz K."/>
            <person name="Wedrychowicz H."/>
        </authorList>
    </citation>
    <scope>NUCLEOTIDE SEQUENCE [LARGE SCALE GENOMIC DNA]</scope>
    <source>
        <strain evidence="3 4">DSM 22153</strain>
    </source>
</reference>
<evidence type="ECO:0000256" key="1">
    <source>
        <dbReference type="SAM" id="Phobius"/>
    </source>
</evidence>
<feature type="transmembrane region" description="Helical" evidence="1">
    <location>
        <begin position="114"/>
        <end position="137"/>
    </location>
</feature>
<gene>
    <name evidence="3" type="ORF">SAMN05444272_2467</name>
</gene>
<proteinExistence type="predicted"/>
<dbReference type="EMBL" id="FRBW01000002">
    <property type="protein sequence ID" value="SHM37044.1"/>
    <property type="molecule type" value="Genomic_DNA"/>
</dbReference>
<keyword evidence="4" id="KW-1185">Reference proteome</keyword>
<evidence type="ECO:0000313" key="3">
    <source>
        <dbReference type="EMBL" id="SHM37044.1"/>
    </source>
</evidence>
<feature type="transmembrane region" description="Helical" evidence="1">
    <location>
        <begin position="76"/>
        <end position="102"/>
    </location>
</feature>
<organism evidence="3 4">
    <name type="scientific">Roseibium suaedae</name>
    <dbReference type="NCBI Taxonomy" id="735517"/>
    <lineage>
        <taxon>Bacteria</taxon>
        <taxon>Pseudomonadati</taxon>
        <taxon>Pseudomonadota</taxon>
        <taxon>Alphaproteobacteria</taxon>
        <taxon>Hyphomicrobiales</taxon>
        <taxon>Stappiaceae</taxon>
        <taxon>Roseibium</taxon>
    </lineage>
</organism>
<feature type="domain" description="DUF1468" evidence="2">
    <location>
        <begin position="5"/>
        <end position="136"/>
    </location>
</feature>
<dbReference type="Proteomes" id="UP000186002">
    <property type="component" value="Unassembled WGS sequence"/>
</dbReference>
<dbReference type="RefSeq" id="WP_073013427.1">
    <property type="nucleotide sequence ID" value="NZ_FRBW01000002.1"/>
</dbReference>
<accession>A0A1M7I8I0</accession>
<evidence type="ECO:0000259" key="2">
    <source>
        <dbReference type="Pfam" id="PF07331"/>
    </source>
</evidence>
<feature type="transmembrane region" description="Helical" evidence="1">
    <location>
        <begin position="36"/>
        <end position="55"/>
    </location>
</feature>
<dbReference type="Pfam" id="PF07331">
    <property type="entry name" value="TctB"/>
    <property type="match status" value="1"/>
</dbReference>
<keyword evidence="1" id="KW-0472">Membrane</keyword>
<keyword evidence="1" id="KW-1133">Transmembrane helix</keyword>
<dbReference type="AlphaFoldDB" id="A0A1M7I8I0"/>
<evidence type="ECO:0000313" key="4">
    <source>
        <dbReference type="Proteomes" id="UP000186002"/>
    </source>
</evidence>
<dbReference type="InterPro" id="IPR009936">
    <property type="entry name" value="DUF1468"/>
</dbReference>